<dbReference type="SUPFAM" id="SSF53686">
    <property type="entry name" value="Tryptophan synthase beta subunit-like PLP-dependent enzymes"/>
    <property type="match status" value="1"/>
</dbReference>
<evidence type="ECO:0000256" key="1">
    <source>
        <dbReference type="SAM" id="SignalP"/>
    </source>
</evidence>
<dbReference type="Gene3D" id="3.40.50.1100">
    <property type="match status" value="2"/>
</dbReference>
<dbReference type="InterPro" id="IPR036052">
    <property type="entry name" value="TrpB-like_PALP_sf"/>
</dbReference>
<reference evidence="3" key="1">
    <citation type="submission" date="2023-06" db="EMBL/GenBank/DDBJ databases">
        <authorList>
            <person name="Delattre M."/>
        </authorList>
    </citation>
    <scope>NUCLEOTIDE SEQUENCE</scope>
    <source>
        <strain evidence="3">AF72</strain>
    </source>
</reference>
<feature type="domain" description="Tryptophan synthase beta chain-like PALP" evidence="2">
    <location>
        <begin position="51"/>
        <end position="349"/>
    </location>
</feature>
<dbReference type="EMBL" id="CATQJA010002657">
    <property type="protein sequence ID" value="CAJ0579855.1"/>
    <property type="molecule type" value="Genomic_DNA"/>
</dbReference>
<evidence type="ECO:0000313" key="4">
    <source>
        <dbReference type="Proteomes" id="UP001177023"/>
    </source>
</evidence>
<evidence type="ECO:0000313" key="3">
    <source>
        <dbReference type="EMBL" id="CAJ0579855.1"/>
    </source>
</evidence>
<gene>
    <name evidence="3" type="ORF">MSPICULIGERA_LOCUS18060</name>
</gene>
<feature type="non-terminal residue" evidence="3">
    <location>
        <position position="424"/>
    </location>
</feature>
<feature type="chain" id="PRO_5041405491" description="Tryptophan synthase beta chain-like PALP domain-containing protein" evidence="1">
    <location>
        <begin position="17"/>
        <end position="424"/>
    </location>
</feature>
<dbReference type="AlphaFoldDB" id="A0AA36D2R9"/>
<name>A0AA36D2R9_9BILA</name>
<organism evidence="3 4">
    <name type="scientific">Mesorhabditis spiculigera</name>
    <dbReference type="NCBI Taxonomy" id="96644"/>
    <lineage>
        <taxon>Eukaryota</taxon>
        <taxon>Metazoa</taxon>
        <taxon>Ecdysozoa</taxon>
        <taxon>Nematoda</taxon>
        <taxon>Chromadorea</taxon>
        <taxon>Rhabditida</taxon>
        <taxon>Rhabditina</taxon>
        <taxon>Rhabditomorpha</taxon>
        <taxon>Rhabditoidea</taxon>
        <taxon>Rhabditidae</taxon>
        <taxon>Mesorhabditinae</taxon>
        <taxon>Mesorhabditis</taxon>
    </lineage>
</organism>
<dbReference type="Proteomes" id="UP001177023">
    <property type="component" value="Unassembled WGS sequence"/>
</dbReference>
<sequence length="424" mass="47351">MLIATVFLCFLCAVRCDLLSQAPADEVLLKEDETKWRQEAITKLWEERAKIGHTPLIEFPVAGLPRLRLFIKNETATATRSLKHRFVWALAMWAVVDGKVNSNSTAYDSTSGNTGASEAYMFTAIGVPYIAVVATDLEQAKIDNIEKHGGKIMKVDVSLRNFHAKDEAEKNNGFFINQFGNAEQAEEYFESGNYTYESSNVFHEILAQLRDDPQVKRATVDYFVHSAGTGGTISSVGRYVDRYNIPTKVVLADSEFSLFYDYVIHDSFKNESGTKLWRKPGVAGIGYGYDVEPVIFGQTTSLVRSVIDEAVKMPDIATAAALRELNARGMDGGPSSALNILVSLHMALQDPKEELQIVTLMNDPAEFYQKNYFNDEWIEKVFEDRGGMKALECWRQEIASTLDKGTNFLESGLKNCAAPPKMRV</sequence>
<dbReference type="FunFam" id="3.40.50.1100:FF:000101">
    <property type="entry name" value="Putative pyridoxal-phosphate dependent protein F13B12.4"/>
    <property type="match status" value="1"/>
</dbReference>
<dbReference type="InterPro" id="IPR001926">
    <property type="entry name" value="TrpB-like_PALP"/>
</dbReference>
<keyword evidence="4" id="KW-1185">Reference proteome</keyword>
<feature type="signal peptide" evidence="1">
    <location>
        <begin position="1"/>
        <end position="16"/>
    </location>
</feature>
<dbReference type="GO" id="GO:0019344">
    <property type="term" value="P:cysteine biosynthetic process"/>
    <property type="evidence" value="ECO:0007669"/>
    <property type="project" value="UniProtKB-ARBA"/>
</dbReference>
<dbReference type="Pfam" id="PF00291">
    <property type="entry name" value="PALP"/>
    <property type="match status" value="1"/>
</dbReference>
<protein>
    <recommendedName>
        <fullName evidence="2">Tryptophan synthase beta chain-like PALP domain-containing protein</fullName>
    </recommendedName>
</protein>
<dbReference type="InterPro" id="IPR050214">
    <property type="entry name" value="Cys_Synth/Cystath_Beta-Synth"/>
</dbReference>
<comment type="caution">
    <text evidence="3">The sequence shown here is derived from an EMBL/GenBank/DDBJ whole genome shotgun (WGS) entry which is preliminary data.</text>
</comment>
<accession>A0AA36D2R9</accession>
<keyword evidence="1" id="KW-0732">Signal</keyword>
<proteinExistence type="predicted"/>
<evidence type="ECO:0000259" key="2">
    <source>
        <dbReference type="Pfam" id="PF00291"/>
    </source>
</evidence>
<dbReference type="PANTHER" id="PTHR10314">
    <property type="entry name" value="CYSTATHIONINE BETA-SYNTHASE"/>
    <property type="match status" value="1"/>
</dbReference>